<evidence type="ECO:0008006" key="3">
    <source>
        <dbReference type="Google" id="ProtNLM"/>
    </source>
</evidence>
<keyword evidence="2" id="KW-1185">Reference proteome</keyword>
<comment type="caution">
    <text evidence="1">The sequence shown here is derived from an EMBL/GenBank/DDBJ whole genome shotgun (WGS) entry which is preliminary data.</text>
</comment>
<evidence type="ECO:0000313" key="1">
    <source>
        <dbReference type="EMBL" id="TCP42909.1"/>
    </source>
</evidence>
<dbReference type="RefSeq" id="WP_243695759.1">
    <property type="nucleotide sequence ID" value="NZ_SLXP01000002.1"/>
</dbReference>
<organism evidence="1 2">
    <name type="scientific">Rhodovulum marinum</name>
    <dbReference type="NCBI Taxonomy" id="320662"/>
    <lineage>
        <taxon>Bacteria</taxon>
        <taxon>Pseudomonadati</taxon>
        <taxon>Pseudomonadota</taxon>
        <taxon>Alphaproteobacteria</taxon>
        <taxon>Rhodobacterales</taxon>
        <taxon>Paracoccaceae</taxon>
        <taxon>Rhodovulum</taxon>
    </lineage>
</organism>
<dbReference type="AlphaFoldDB" id="A0A4R2Q3B8"/>
<dbReference type="Proteomes" id="UP000294835">
    <property type="component" value="Unassembled WGS sequence"/>
</dbReference>
<dbReference type="SUPFAM" id="SSF56524">
    <property type="entry name" value="Oxidoreductase molybdopterin-binding domain"/>
    <property type="match status" value="1"/>
</dbReference>
<dbReference type="InterPro" id="IPR036374">
    <property type="entry name" value="OxRdtase_Mopterin-bd_sf"/>
</dbReference>
<gene>
    <name evidence="1" type="ORF">EV662_102100</name>
</gene>
<dbReference type="EMBL" id="SLXP01000002">
    <property type="protein sequence ID" value="TCP42909.1"/>
    <property type="molecule type" value="Genomic_DNA"/>
</dbReference>
<reference evidence="1 2" key="1">
    <citation type="submission" date="2019-03" db="EMBL/GenBank/DDBJ databases">
        <title>Genomic Encyclopedia of Type Strains, Phase IV (KMG-IV): sequencing the most valuable type-strain genomes for metagenomic binning, comparative biology and taxonomic classification.</title>
        <authorList>
            <person name="Goeker M."/>
        </authorList>
    </citation>
    <scope>NUCLEOTIDE SEQUENCE [LARGE SCALE GENOMIC DNA]</scope>
    <source>
        <strain evidence="1 2">DSM 18063</strain>
    </source>
</reference>
<accession>A0A4R2Q3B8</accession>
<protein>
    <recommendedName>
        <fullName evidence="3">Oxidoreductase molybdopterin-binding domain-containing protein</fullName>
    </recommendedName>
</protein>
<dbReference type="Gene3D" id="3.90.420.10">
    <property type="entry name" value="Oxidoreductase, molybdopterin-binding domain"/>
    <property type="match status" value="1"/>
</dbReference>
<sequence>MPDALMPLARPLAGLARLALAGLVAGLAALGAARAEPVPLPVPAGPVILSVTGEIAVANAGAAAEFDLEMLRALPVRTIRTTTIWTEGELELTGVPLQALLARLGVAGGRLTATAINDYAIEIPVSDAVPGGPIVAYLENGQPMARRKRGPLWVVYPFDSDPAYRSEVIYSRSIWQLDRLHVGR</sequence>
<name>A0A4R2Q3B8_9RHOB</name>
<evidence type="ECO:0000313" key="2">
    <source>
        <dbReference type="Proteomes" id="UP000294835"/>
    </source>
</evidence>
<proteinExistence type="predicted"/>